<accession>A0A4Y7QA49</accession>
<gene>
    <name evidence="2" type="ORF">BD410DRAFT_110629</name>
</gene>
<dbReference type="VEuPathDB" id="FungiDB:BD410DRAFT_110629"/>
<dbReference type="PANTHER" id="PTHR47332:SF2">
    <property type="entry name" value="SET-6"/>
    <property type="match status" value="1"/>
</dbReference>
<dbReference type="OrthoDB" id="265717at2759"/>
<protein>
    <submittedName>
        <fullName evidence="2">SET domain-containing protein</fullName>
    </submittedName>
</protein>
<dbReference type="CDD" id="cd20071">
    <property type="entry name" value="SET_SMYD"/>
    <property type="match status" value="1"/>
</dbReference>
<dbReference type="InterPro" id="IPR046341">
    <property type="entry name" value="SET_dom_sf"/>
</dbReference>
<sequence length="438" mass="49429">MPSSKTNRTELPRFGWPIQVKPEPCLPTTPEEAEAAFSANGDRSVAVRACRESFQSTSVFCLWIVYKDLLNEYAQQGWGPPPEFPTPPPFSIEPITGCGRGMVANRVIKTGETILVERPIVMHPAAVPLSPDHPRGMWGVVEDMYEVSFPHLGERERSLYMDLWNCKQLTGTLGNQLVGIARTNGLQSTFTRSKHLPHYGGVYPNISRCNHSCGPNATVKFDEEKMAMRLLANRTISAREQITISYTVLGDPCADRQDDLKTKYVFTCACKHCKPTKRSRPSRPLKHPYWNIPNQTTSDQVDVEAEIYVSDVRRDQISDRLSHAEELWEEWLSPLSKQSDRDLLQFHEDALVIIAQEGMEFTRIHDIAYLAHACAALEDEGGFRRWGNMLISLSGWSQGDEGGLQMKTWQDWVREPKTSPAWGLRVQTRGMAKGKGKA</sequence>
<evidence type="ECO:0000313" key="2">
    <source>
        <dbReference type="EMBL" id="TDL24161.1"/>
    </source>
</evidence>
<dbReference type="Pfam" id="PF00856">
    <property type="entry name" value="SET"/>
    <property type="match status" value="1"/>
</dbReference>
<dbReference type="Proteomes" id="UP000294933">
    <property type="component" value="Unassembled WGS sequence"/>
</dbReference>
<dbReference type="PROSITE" id="PS50280">
    <property type="entry name" value="SET"/>
    <property type="match status" value="1"/>
</dbReference>
<dbReference type="SMART" id="SM00317">
    <property type="entry name" value="SET"/>
    <property type="match status" value="1"/>
</dbReference>
<feature type="domain" description="SET" evidence="1">
    <location>
        <begin position="88"/>
        <end position="247"/>
    </location>
</feature>
<reference evidence="2 3" key="1">
    <citation type="submission" date="2018-06" db="EMBL/GenBank/DDBJ databases">
        <title>A transcriptomic atlas of mushroom development highlights an independent origin of complex multicellularity.</title>
        <authorList>
            <consortium name="DOE Joint Genome Institute"/>
            <person name="Krizsan K."/>
            <person name="Almasi E."/>
            <person name="Merenyi Z."/>
            <person name="Sahu N."/>
            <person name="Viragh M."/>
            <person name="Koszo T."/>
            <person name="Mondo S."/>
            <person name="Kiss B."/>
            <person name="Balint B."/>
            <person name="Kues U."/>
            <person name="Barry K."/>
            <person name="Hegedus J.C."/>
            <person name="Henrissat B."/>
            <person name="Johnson J."/>
            <person name="Lipzen A."/>
            <person name="Ohm R."/>
            <person name="Nagy I."/>
            <person name="Pangilinan J."/>
            <person name="Yan J."/>
            <person name="Xiong Y."/>
            <person name="Grigoriev I.V."/>
            <person name="Hibbett D.S."/>
            <person name="Nagy L.G."/>
        </authorList>
    </citation>
    <scope>NUCLEOTIDE SEQUENCE [LARGE SCALE GENOMIC DNA]</scope>
    <source>
        <strain evidence="2 3">SZMC22713</strain>
    </source>
</reference>
<keyword evidence="3" id="KW-1185">Reference proteome</keyword>
<dbReference type="InterPro" id="IPR053185">
    <property type="entry name" value="SET_domain_protein"/>
</dbReference>
<dbReference type="InterPro" id="IPR001214">
    <property type="entry name" value="SET_dom"/>
</dbReference>
<dbReference type="PANTHER" id="PTHR47332">
    <property type="entry name" value="SET DOMAIN-CONTAINING PROTEIN 5"/>
    <property type="match status" value="1"/>
</dbReference>
<proteinExistence type="predicted"/>
<dbReference type="EMBL" id="ML170167">
    <property type="protein sequence ID" value="TDL24161.1"/>
    <property type="molecule type" value="Genomic_DNA"/>
</dbReference>
<dbReference type="Gene3D" id="2.170.270.10">
    <property type="entry name" value="SET domain"/>
    <property type="match status" value="1"/>
</dbReference>
<organism evidence="2 3">
    <name type="scientific">Rickenella mellea</name>
    <dbReference type="NCBI Taxonomy" id="50990"/>
    <lineage>
        <taxon>Eukaryota</taxon>
        <taxon>Fungi</taxon>
        <taxon>Dikarya</taxon>
        <taxon>Basidiomycota</taxon>
        <taxon>Agaricomycotina</taxon>
        <taxon>Agaricomycetes</taxon>
        <taxon>Hymenochaetales</taxon>
        <taxon>Rickenellaceae</taxon>
        <taxon>Rickenella</taxon>
    </lineage>
</organism>
<dbReference type="InterPro" id="IPR011990">
    <property type="entry name" value="TPR-like_helical_dom_sf"/>
</dbReference>
<evidence type="ECO:0000313" key="3">
    <source>
        <dbReference type="Proteomes" id="UP000294933"/>
    </source>
</evidence>
<dbReference type="SUPFAM" id="SSF82199">
    <property type="entry name" value="SET domain"/>
    <property type="match status" value="1"/>
</dbReference>
<dbReference type="Gene3D" id="1.25.40.10">
    <property type="entry name" value="Tetratricopeptide repeat domain"/>
    <property type="match status" value="1"/>
</dbReference>
<evidence type="ECO:0000259" key="1">
    <source>
        <dbReference type="PROSITE" id="PS50280"/>
    </source>
</evidence>
<dbReference type="AlphaFoldDB" id="A0A4Y7QA49"/>
<dbReference type="STRING" id="50990.A0A4Y7QA49"/>
<name>A0A4Y7QA49_9AGAM</name>